<proteinExistence type="predicted"/>
<organism evidence="1 2">
    <name type="scientific">Pelagicoccus enzymogenes</name>
    <dbReference type="NCBI Taxonomy" id="2773457"/>
    <lineage>
        <taxon>Bacteria</taxon>
        <taxon>Pseudomonadati</taxon>
        <taxon>Verrucomicrobiota</taxon>
        <taxon>Opitutia</taxon>
        <taxon>Puniceicoccales</taxon>
        <taxon>Pelagicoccaceae</taxon>
        <taxon>Pelagicoccus</taxon>
    </lineage>
</organism>
<protein>
    <submittedName>
        <fullName evidence="1">Uncharacterized protein</fullName>
    </submittedName>
</protein>
<dbReference type="AlphaFoldDB" id="A0A927IDV5"/>
<gene>
    <name evidence="1" type="ORF">IEN85_02575</name>
</gene>
<accession>A0A927IDV5</accession>
<keyword evidence="2" id="KW-1185">Reference proteome</keyword>
<reference evidence="1" key="1">
    <citation type="submission" date="2020-09" db="EMBL/GenBank/DDBJ databases">
        <title>Pelagicoccus enzymogenes sp. nov. with an EPS production, isolated from marine sediment.</title>
        <authorList>
            <person name="Feng X."/>
        </authorList>
    </citation>
    <scope>NUCLEOTIDE SEQUENCE</scope>
    <source>
        <strain evidence="1">NFK12</strain>
    </source>
</reference>
<evidence type="ECO:0000313" key="1">
    <source>
        <dbReference type="EMBL" id="MBD5778377.1"/>
    </source>
</evidence>
<sequence length="234" mass="27415">MFVNLTREKIFKKETNDFKKHVRSCLKLNDESDWNYILASEDILEDSNAAIQNFLKFGISGPTKYDELGEKYLRLYGLLNAVYLQQNALLSLAKFFQHPNYSKMREDLESLQIRRIRNQLGAHSVDFFEEEGFPNRAFVPVRISLEDFHVEFFEHTKDEMHKADLKESIEEHLKLASHVYLDVIEKSIRTIYKNNPEKIESLIEAFSPFRERLKGNIVNVSPNGDVLVIRTIQT</sequence>
<dbReference type="Proteomes" id="UP000622317">
    <property type="component" value="Unassembled WGS sequence"/>
</dbReference>
<name>A0A927IDV5_9BACT</name>
<evidence type="ECO:0000313" key="2">
    <source>
        <dbReference type="Proteomes" id="UP000622317"/>
    </source>
</evidence>
<dbReference type="EMBL" id="JACYFG010000004">
    <property type="protein sequence ID" value="MBD5778377.1"/>
    <property type="molecule type" value="Genomic_DNA"/>
</dbReference>
<comment type="caution">
    <text evidence="1">The sequence shown here is derived from an EMBL/GenBank/DDBJ whole genome shotgun (WGS) entry which is preliminary data.</text>
</comment>